<evidence type="ECO:0000256" key="3">
    <source>
        <dbReference type="SAM" id="MobiDB-lite"/>
    </source>
</evidence>
<evidence type="ECO:0000256" key="1">
    <source>
        <dbReference type="ARBA" id="ARBA00006484"/>
    </source>
</evidence>
<dbReference type="InterPro" id="IPR002347">
    <property type="entry name" value="SDR_fam"/>
</dbReference>
<dbReference type="SUPFAM" id="SSF51735">
    <property type="entry name" value="NAD(P)-binding Rossmann-fold domains"/>
    <property type="match status" value="1"/>
</dbReference>
<dbReference type="PANTHER" id="PTHR43669:SF3">
    <property type="entry name" value="ALCOHOL DEHYDROGENASE, PUTATIVE (AFU_ORTHOLOGUE AFUA_3G03445)-RELATED"/>
    <property type="match status" value="1"/>
</dbReference>
<dbReference type="Gene3D" id="3.30.70.100">
    <property type="match status" value="1"/>
</dbReference>
<name>A0ABT6LC73_9ACTN</name>
<dbReference type="InterPro" id="IPR011008">
    <property type="entry name" value="Dimeric_a/b-barrel"/>
</dbReference>
<evidence type="ECO:0000313" key="6">
    <source>
        <dbReference type="Proteomes" id="UP001160499"/>
    </source>
</evidence>
<proteinExistence type="inferred from homology"/>
<feature type="domain" description="ABM" evidence="4">
    <location>
        <begin position="255"/>
        <end position="348"/>
    </location>
</feature>
<evidence type="ECO:0000259" key="4">
    <source>
        <dbReference type="PROSITE" id="PS51725"/>
    </source>
</evidence>
<dbReference type="RefSeq" id="WP_280874014.1">
    <property type="nucleotide sequence ID" value="NZ_JARXVH010000001.1"/>
</dbReference>
<protein>
    <submittedName>
        <fullName evidence="5">NAD(P)-dependent dehydrogenase (Short-subunit alcohol dehydrogenase family)</fullName>
    </submittedName>
</protein>
<dbReference type="Gene3D" id="3.40.50.720">
    <property type="entry name" value="NAD(P)-binding Rossmann-like Domain"/>
    <property type="match status" value="1"/>
</dbReference>
<dbReference type="EMBL" id="JARXVH010000001">
    <property type="protein sequence ID" value="MDH6212969.1"/>
    <property type="molecule type" value="Genomic_DNA"/>
</dbReference>
<dbReference type="Pfam" id="PF03992">
    <property type="entry name" value="ABM"/>
    <property type="match status" value="1"/>
</dbReference>
<reference evidence="5 6" key="1">
    <citation type="submission" date="2023-04" db="EMBL/GenBank/DDBJ databases">
        <title>Forest soil microbial communities from Buena Vista Peninsula, Colon Province, Panama.</title>
        <authorList>
            <person name="Bouskill N."/>
        </authorList>
    </citation>
    <scope>NUCLEOTIDE SEQUENCE [LARGE SCALE GENOMIC DNA]</scope>
    <source>
        <strain evidence="5 6">GGS1</strain>
    </source>
</reference>
<sequence length="365" mass="38209">MHSITTLPDLPGRRVVVPGGTGAVGEGVVRSYLAAGADVLVPTRTQERAEEFRRVLGDAATDHLHLVVHDYTTFAGAEQLADEMQRRLGGIDDVVAPIGGWWAGKRLWEIDESDWQSAFVGLAAAHVAVLRAFLPRLNAGGAYTLIVGESALTPVPGSGLVSMEQAALLMMRQVLQAEAAGRQRVFALVLGPVRTRLADSGDPDRVSADQVGAVAVAVSAAAAVDGREILLRGRAEADQALALLQGAQPVSTGTVVAVSTMEAKNGRREDLVEVLAELAPQIRAEPGCLHYSVHRARGDADGPLLAIQVFASIEAFTQHSASVAAQIPRIAALLATSPVPPTLFEPVPQPAPTEGVGNGEKSHVC</sequence>
<keyword evidence="2" id="KW-0560">Oxidoreductase</keyword>
<keyword evidence="6" id="KW-1185">Reference proteome</keyword>
<gene>
    <name evidence="5" type="ORF">M2283_000248</name>
</gene>
<evidence type="ECO:0000256" key="2">
    <source>
        <dbReference type="ARBA" id="ARBA00023002"/>
    </source>
</evidence>
<dbReference type="SUPFAM" id="SSF54909">
    <property type="entry name" value="Dimeric alpha+beta barrel"/>
    <property type="match status" value="1"/>
</dbReference>
<dbReference type="InterPro" id="IPR036291">
    <property type="entry name" value="NAD(P)-bd_dom_sf"/>
</dbReference>
<evidence type="ECO:0000313" key="5">
    <source>
        <dbReference type="EMBL" id="MDH6212969.1"/>
    </source>
</evidence>
<comment type="similarity">
    <text evidence="1">Belongs to the short-chain dehydrogenases/reductases (SDR) family.</text>
</comment>
<dbReference type="PROSITE" id="PS51725">
    <property type="entry name" value="ABM"/>
    <property type="match status" value="1"/>
</dbReference>
<comment type="caution">
    <text evidence="5">The sequence shown here is derived from an EMBL/GenBank/DDBJ whole genome shotgun (WGS) entry which is preliminary data.</text>
</comment>
<dbReference type="Proteomes" id="UP001160499">
    <property type="component" value="Unassembled WGS sequence"/>
</dbReference>
<organism evidence="5 6">
    <name type="scientific">Streptomyces pseudovenezuelae</name>
    <dbReference type="NCBI Taxonomy" id="67350"/>
    <lineage>
        <taxon>Bacteria</taxon>
        <taxon>Bacillati</taxon>
        <taxon>Actinomycetota</taxon>
        <taxon>Actinomycetes</taxon>
        <taxon>Kitasatosporales</taxon>
        <taxon>Streptomycetaceae</taxon>
        <taxon>Streptomyces</taxon>
        <taxon>Streptomyces aurantiacus group</taxon>
    </lineage>
</organism>
<accession>A0ABT6LC73</accession>
<dbReference type="PANTHER" id="PTHR43669">
    <property type="entry name" value="5-KETO-D-GLUCONATE 5-REDUCTASE"/>
    <property type="match status" value="1"/>
</dbReference>
<dbReference type="InterPro" id="IPR007138">
    <property type="entry name" value="ABM_dom"/>
</dbReference>
<feature type="region of interest" description="Disordered" evidence="3">
    <location>
        <begin position="344"/>
        <end position="365"/>
    </location>
</feature>
<dbReference type="Pfam" id="PF13561">
    <property type="entry name" value="adh_short_C2"/>
    <property type="match status" value="1"/>
</dbReference>